<reference evidence="1" key="1">
    <citation type="submission" date="2019-09" db="EMBL/GenBank/DDBJ databases">
        <title>Draft genome information of white flower Hibiscus syriacus.</title>
        <authorList>
            <person name="Kim Y.-M."/>
        </authorList>
    </citation>
    <scope>NUCLEOTIDE SEQUENCE [LARGE SCALE GENOMIC DNA]</scope>
    <source>
        <strain evidence="1">YM2019G1</strain>
    </source>
</reference>
<sequence>MMKKKGKELKFKPFKERPNSVEQPENYNGVHSHRHGVKTVLNVGTAYYPTSPYLITYGNEEPNVSLTEQGFVSVCLACPTLNSVLYLCRRMSNEALPSPSTARISGFFPLRSSQIVCLNIGRECSFGDKALSAMLQRWRQCDPRMSSCSVSFGACKLLGQKMPRLNVEVIDENWTPGFRTG</sequence>
<evidence type="ECO:0000313" key="1">
    <source>
        <dbReference type="EMBL" id="KAE8703535.1"/>
    </source>
</evidence>
<dbReference type="Gene3D" id="3.80.10.10">
    <property type="entry name" value="Ribonuclease Inhibitor"/>
    <property type="match status" value="1"/>
</dbReference>
<comment type="caution">
    <text evidence="1">The sequence shown here is derived from an EMBL/GenBank/DDBJ whole genome shotgun (WGS) entry which is preliminary data.</text>
</comment>
<gene>
    <name evidence="1" type="ORF">F3Y22_tig00110467pilonHSYRG00013</name>
</gene>
<proteinExistence type="predicted"/>
<protein>
    <submittedName>
        <fullName evidence="1">Uncharacterized protein</fullName>
    </submittedName>
</protein>
<organism evidence="1 2">
    <name type="scientific">Hibiscus syriacus</name>
    <name type="common">Rose of Sharon</name>
    <dbReference type="NCBI Taxonomy" id="106335"/>
    <lineage>
        <taxon>Eukaryota</taxon>
        <taxon>Viridiplantae</taxon>
        <taxon>Streptophyta</taxon>
        <taxon>Embryophyta</taxon>
        <taxon>Tracheophyta</taxon>
        <taxon>Spermatophyta</taxon>
        <taxon>Magnoliopsida</taxon>
        <taxon>eudicotyledons</taxon>
        <taxon>Gunneridae</taxon>
        <taxon>Pentapetalae</taxon>
        <taxon>rosids</taxon>
        <taxon>malvids</taxon>
        <taxon>Malvales</taxon>
        <taxon>Malvaceae</taxon>
        <taxon>Malvoideae</taxon>
        <taxon>Hibiscus</taxon>
    </lineage>
</organism>
<dbReference type="Proteomes" id="UP000436088">
    <property type="component" value="Unassembled WGS sequence"/>
</dbReference>
<keyword evidence="2" id="KW-1185">Reference proteome</keyword>
<evidence type="ECO:0000313" key="2">
    <source>
        <dbReference type="Proteomes" id="UP000436088"/>
    </source>
</evidence>
<dbReference type="InterPro" id="IPR032675">
    <property type="entry name" value="LRR_dom_sf"/>
</dbReference>
<name>A0A6A3AJV0_HIBSY</name>
<dbReference type="EMBL" id="VEPZ02000998">
    <property type="protein sequence ID" value="KAE8703535.1"/>
    <property type="molecule type" value="Genomic_DNA"/>
</dbReference>
<accession>A0A6A3AJV0</accession>
<dbReference type="AlphaFoldDB" id="A0A6A3AJV0"/>